<proteinExistence type="predicted"/>
<evidence type="ECO:0000313" key="3">
    <source>
        <dbReference type="Proteomes" id="UP000054928"/>
    </source>
</evidence>
<protein>
    <submittedName>
        <fullName evidence="2">Uncharacterized protein</fullName>
    </submittedName>
</protein>
<reference evidence="3" key="1">
    <citation type="submission" date="2014-09" db="EMBL/GenBank/DDBJ databases">
        <authorList>
            <person name="Sharma Rahul"/>
            <person name="Thines Marco"/>
        </authorList>
    </citation>
    <scope>NUCLEOTIDE SEQUENCE [LARGE SCALE GENOMIC DNA]</scope>
</reference>
<dbReference type="EMBL" id="CCYD01000261">
    <property type="protein sequence ID" value="CEG37035.1"/>
    <property type="molecule type" value="Genomic_DNA"/>
</dbReference>
<feature type="region of interest" description="Disordered" evidence="1">
    <location>
        <begin position="23"/>
        <end position="56"/>
    </location>
</feature>
<dbReference type="AlphaFoldDB" id="A0A0N7L3W8"/>
<sequence>MVFSDYKSATISNTYVWHVTKNVTGQNDRGDDSDGGDEHTQRSVTSSDNVGKTGAGAGFDAGELRRGFVGWIQWRLFKHNRGFHAQPLKISTCNTSAQRYWVQLPHM</sequence>
<keyword evidence="3" id="KW-1185">Reference proteome</keyword>
<organism evidence="2 3">
    <name type="scientific">Plasmopara halstedii</name>
    <name type="common">Downy mildew of sunflower</name>
    <dbReference type="NCBI Taxonomy" id="4781"/>
    <lineage>
        <taxon>Eukaryota</taxon>
        <taxon>Sar</taxon>
        <taxon>Stramenopiles</taxon>
        <taxon>Oomycota</taxon>
        <taxon>Peronosporomycetes</taxon>
        <taxon>Peronosporales</taxon>
        <taxon>Peronosporaceae</taxon>
        <taxon>Plasmopara</taxon>
    </lineage>
</organism>
<name>A0A0N7L3W8_PLAHL</name>
<dbReference type="Proteomes" id="UP000054928">
    <property type="component" value="Unassembled WGS sequence"/>
</dbReference>
<evidence type="ECO:0000313" key="2">
    <source>
        <dbReference type="EMBL" id="CEG37035.1"/>
    </source>
</evidence>
<dbReference type="RefSeq" id="XP_024573404.1">
    <property type="nucleotide sequence ID" value="XM_024722316.1"/>
</dbReference>
<dbReference type="GeneID" id="36399554"/>
<evidence type="ECO:0000256" key="1">
    <source>
        <dbReference type="SAM" id="MobiDB-lite"/>
    </source>
</evidence>
<accession>A0A0N7L3W8</accession>
<feature type="compositionally biased region" description="Basic and acidic residues" evidence="1">
    <location>
        <begin position="28"/>
        <end position="41"/>
    </location>
</feature>